<accession>A0AB74UUJ6</accession>
<dbReference type="EMBL" id="CP170721">
    <property type="protein sequence ID" value="XIA19927.1"/>
    <property type="molecule type" value="Genomic_DNA"/>
</dbReference>
<evidence type="ECO:0000313" key="1">
    <source>
        <dbReference type="EMBL" id="XIA19927.1"/>
    </source>
</evidence>
<proteinExistence type="predicted"/>
<organism evidence="1">
    <name type="scientific">Rhodanobacter sp. FW102-FHT14D07</name>
    <dbReference type="NCBI Taxonomy" id="3351462"/>
    <lineage>
        <taxon>Bacteria</taxon>
        <taxon>Pseudomonadati</taxon>
        <taxon>Pseudomonadota</taxon>
        <taxon>Gammaproteobacteria</taxon>
        <taxon>Lysobacterales</taxon>
        <taxon>Rhodanobacteraceae</taxon>
        <taxon>Rhodanobacter</taxon>
    </lineage>
</organism>
<dbReference type="InterPro" id="IPR019650">
    <property type="entry name" value="DUF2513"/>
</dbReference>
<name>A0AB74UUJ6_9GAMM</name>
<reference evidence="1" key="1">
    <citation type="submission" date="2024-10" db="EMBL/GenBank/DDBJ databases">
        <authorList>
            <person name="Lesea H.P."/>
            <person name="Kuehl J.V."/>
            <person name="Chandonia J.-M."/>
        </authorList>
    </citation>
    <scope>NUCLEOTIDE SEQUENCE</scope>
    <source>
        <strain evidence="1">FW102-FHT14D07</strain>
    </source>
</reference>
<gene>
    <name evidence="1" type="ORF">ACFYG5_07335</name>
</gene>
<protein>
    <submittedName>
        <fullName evidence="1">DUF2513 domain-containing protein</fullName>
    </submittedName>
</protein>
<dbReference type="RefSeq" id="WP_395118454.1">
    <property type="nucleotide sequence ID" value="NZ_CP170721.1"/>
</dbReference>
<sequence length="125" mass="13679">MRRDDDLIRLLMLDLEQASDFVTDRHTVTNFTRDQVAYHLAIILKSGLAEGPDVRYTSTGSDPTIPATVIVRRLTPAGHDFIANLRDEAVWIKVKERVAKIGGSVSLDLLGQIGGAVIKQVLGLA</sequence>
<dbReference type="Pfam" id="PF10711">
    <property type="entry name" value="DUF2513"/>
    <property type="match status" value="1"/>
</dbReference>
<dbReference type="AlphaFoldDB" id="A0AB74UUJ6"/>